<proteinExistence type="predicted"/>
<organism evidence="1 2">
    <name type="scientific">Rattus norvegicus</name>
    <name type="common">Rat</name>
    <dbReference type="NCBI Taxonomy" id="10116"/>
    <lineage>
        <taxon>Eukaryota</taxon>
        <taxon>Metazoa</taxon>
        <taxon>Chordata</taxon>
        <taxon>Craniata</taxon>
        <taxon>Vertebrata</taxon>
        <taxon>Euteleostomi</taxon>
        <taxon>Mammalia</taxon>
        <taxon>Eutheria</taxon>
        <taxon>Euarchontoglires</taxon>
        <taxon>Glires</taxon>
        <taxon>Rodentia</taxon>
        <taxon>Myomorpha</taxon>
        <taxon>Muroidea</taxon>
        <taxon>Muridae</taxon>
        <taxon>Murinae</taxon>
        <taxon>Rattus</taxon>
    </lineage>
</organism>
<dbReference type="Proteomes" id="UP000234681">
    <property type="component" value="Chromosome 5"/>
</dbReference>
<dbReference type="AlphaFoldDB" id="A6ISI7"/>
<protein>
    <submittedName>
        <fullName evidence="1">RCG31322</fullName>
    </submittedName>
</protein>
<gene>
    <name evidence="1" type="ORF">rCG_31322</name>
</gene>
<accession>A6ISI7</accession>
<name>A6ISI7_RAT</name>
<evidence type="ECO:0000313" key="2">
    <source>
        <dbReference type="Proteomes" id="UP000234681"/>
    </source>
</evidence>
<sequence length="81" mass="8639">MPLSYVIPWSCESGGEAGRGETFLPLLPSSFSSAGLGSAVAFSVSTGNLDFTRLPHCYKLHNIRFTALPCQYACGDAHDDV</sequence>
<reference evidence="2" key="1">
    <citation type="submission" date="2005-09" db="EMBL/GenBank/DDBJ databases">
        <authorList>
            <person name="Mural R.J."/>
            <person name="Li P.W."/>
            <person name="Adams M.D."/>
            <person name="Amanatides P.G."/>
            <person name="Baden-Tillson H."/>
            <person name="Barnstead M."/>
            <person name="Chin S.H."/>
            <person name="Dew I."/>
            <person name="Evans C.A."/>
            <person name="Ferriera S."/>
            <person name="Flanigan M."/>
            <person name="Fosler C."/>
            <person name="Glodek A."/>
            <person name="Gu Z."/>
            <person name="Holt R.A."/>
            <person name="Jennings D."/>
            <person name="Kraft C.L."/>
            <person name="Lu F."/>
            <person name="Nguyen T."/>
            <person name="Nusskern D.R."/>
            <person name="Pfannkoch C.M."/>
            <person name="Sitter C."/>
            <person name="Sutton G.G."/>
            <person name="Venter J.C."/>
            <person name="Wang Z."/>
            <person name="Woodage T."/>
            <person name="Zheng X.H."/>
            <person name="Zhong F."/>
        </authorList>
    </citation>
    <scope>NUCLEOTIDE SEQUENCE [LARGE SCALE GENOMIC DNA]</scope>
    <source>
        <strain>BN</strain>
        <strain evidence="2">Sprague-Dawley</strain>
    </source>
</reference>
<evidence type="ECO:0000313" key="1">
    <source>
        <dbReference type="EMBL" id="EDL80538.1"/>
    </source>
</evidence>
<dbReference type="EMBL" id="CH473968">
    <property type="protein sequence ID" value="EDL80538.1"/>
    <property type="molecule type" value="Genomic_DNA"/>
</dbReference>